<evidence type="ECO:0000313" key="2">
    <source>
        <dbReference type="Proteomes" id="UP000828390"/>
    </source>
</evidence>
<dbReference type="AlphaFoldDB" id="A0A9D4HUN5"/>
<name>A0A9D4HUN5_DREPO</name>
<organism evidence="1 2">
    <name type="scientific">Dreissena polymorpha</name>
    <name type="common">Zebra mussel</name>
    <name type="synonym">Mytilus polymorpha</name>
    <dbReference type="NCBI Taxonomy" id="45954"/>
    <lineage>
        <taxon>Eukaryota</taxon>
        <taxon>Metazoa</taxon>
        <taxon>Spiralia</taxon>
        <taxon>Lophotrochozoa</taxon>
        <taxon>Mollusca</taxon>
        <taxon>Bivalvia</taxon>
        <taxon>Autobranchia</taxon>
        <taxon>Heteroconchia</taxon>
        <taxon>Euheterodonta</taxon>
        <taxon>Imparidentia</taxon>
        <taxon>Neoheterodontei</taxon>
        <taxon>Myida</taxon>
        <taxon>Dreissenoidea</taxon>
        <taxon>Dreissenidae</taxon>
        <taxon>Dreissena</taxon>
    </lineage>
</organism>
<evidence type="ECO:0000313" key="1">
    <source>
        <dbReference type="EMBL" id="KAH3733434.1"/>
    </source>
</evidence>
<keyword evidence="2" id="KW-1185">Reference proteome</keyword>
<accession>A0A9D4HUN5</accession>
<comment type="caution">
    <text evidence="1">The sequence shown here is derived from an EMBL/GenBank/DDBJ whole genome shotgun (WGS) entry which is preliminary data.</text>
</comment>
<reference evidence="1" key="1">
    <citation type="journal article" date="2019" name="bioRxiv">
        <title>The Genome of the Zebra Mussel, Dreissena polymorpha: A Resource for Invasive Species Research.</title>
        <authorList>
            <person name="McCartney M.A."/>
            <person name="Auch B."/>
            <person name="Kono T."/>
            <person name="Mallez S."/>
            <person name="Zhang Y."/>
            <person name="Obille A."/>
            <person name="Becker A."/>
            <person name="Abrahante J.E."/>
            <person name="Garbe J."/>
            <person name="Badalamenti J.P."/>
            <person name="Herman A."/>
            <person name="Mangelson H."/>
            <person name="Liachko I."/>
            <person name="Sullivan S."/>
            <person name="Sone E.D."/>
            <person name="Koren S."/>
            <person name="Silverstein K.A.T."/>
            <person name="Beckman K.B."/>
            <person name="Gohl D.M."/>
        </authorList>
    </citation>
    <scope>NUCLEOTIDE SEQUENCE</scope>
    <source>
        <strain evidence="1">Duluth1</strain>
        <tissue evidence="1">Whole animal</tissue>
    </source>
</reference>
<dbReference type="EMBL" id="JAIWYP010000011">
    <property type="protein sequence ID" value="KAH3733434.1"/>
    <property type="molecule type" value="Genomic_DNA"/>
</dbReference>
<dbReference type="Proteomes" id="UP000828390">
    <property type="component" value="Unassembled WGS sequence"/>
</dbReference>
<protein>
    <submittedName>
        <fullName evidence="1">Uncharacterized protein</fullName>
    </submittedName>
</protein>
<sequence length="95" mass="10831">MVAVESSCTWMFDCYFRTRLSHWIDGSTGVEDVLVLDEGTESFHTSCVITYLPTGFRFTAPYATSVVRMLQRLKATSREISATRGRRRWQVGSTI</sequence>
<proteinExistence type="predicted"/>
<gene>
    <name evidence="1" type="ORF">DPMN_039861</name>
</gene>
<reference evidence="1" key="2">
    <citation type="submission" date="2020-11" db="EMBL/GenBank/DDBJ databases">
        <authorList>
            <person name="McCartney M.A."/>
            <person name="Auch B."/>
            <person name="Kono T."/>
            <person name="Mallez S."/>
            <person name="Becker A."/>
            <person name="Gohl D.M."/>
            <person name="Silverstein K.A.T."/>
            <person name="Koren S."/>
            <person name="Bechman K.B."/>
            <person name="Herman A."/>
            <person name="Abrahante J.E."/>
            <person name="Garbe J."/>
        </authorList>
    </citation>
    <scope>NUCLEOTIDE SEQUENCE</scope>
    <source>
        <strain evidence="1">Duluth1</strain>
        <tissue evidence="1">Whole animal</tissue>
    </source>
</reference>